<name>A0A7J0BX02_9BACT</name>
<accession>A0A7J0BX02</accession>
<dbReference type="EMBL" id="BLVP01000009">
    <property type="protein sequence ID" value="GFM37701.1"/>
    <property type="molecule type" value="Genomic_DNA"/>
</dbReference>
<dbReference type="Proteomes" id="UP000503820">
    <property type="component" value="Unassembled WGS sequence"/>
</dbReference>
<dbReference type="RefSeq" id="WP_174410341.1">
    <property type="nucleotide sequence ID" value="NZ_BLVP01000009.1"/>
</dbReference>
<organism evidence="1 2">
    <name type="scientific">Desulfovibrio psychrotolerans</name>
    <dbReference type="NCBI Taxonomy" id="415242"/>
    <lineage>
        <taxon>Bacteria</taxon>
        <taxon>Pseudomonadati</taxon>
        <taxon>Thermodesulfobacteriota</taxon>
        <taxon>Desulfovibrionia</taxon>
        <taxon>Desulfovibrionales</taxon>
        <taxon>Desulfovibrionaceae</taxon>
        <taxon>Desulfovibrio</taxon>
    </lineage>
</organism>
<evidence type="ECO:0000313" key="2">
    <source>
        <dbReference type="Proteomes" id="UP000503820"/>
    </source>
</evidence>
<dbReference type="AlphaFoldDB" id="A0A7J0BX02"/>
<proteinExistence type="predicted"/>
<gene>
    <name evidence="1" type="ORF">DSM19430T_23850</name>
</gene>
<protein>
    <submittedName>
        <fullName evidence="1">Uncharacterized protein</fullName>
    </submittedName>
</protein>
<sequence>MSGWCVVDAAMSRQTGLCMMLSTGVELTMDVDAADRMSLDRANAICAALNDGASPCGDFRVVPATALDGAAMRTVAVGTHAVTCALRKPDAVVIDVSCREVTA</sequence>
<evidence type="ECO:0000313" key="1">
    <source>
        <dbReference type="EMBL" id="GFM37701.1"/>
    </source>
</evidence>
<comment type="caution">
    <text evidence="1">The sequence shown here is derived from an EMBL/GenBank/DDBJ whole genome shotgun (WGS) entry which is preliminary data.</text>
</comment>
<keyword evidence="2" id="KW-1185">Reference proteome</keyword>
<reference evidence="1 2" key="1">
    <citation type="submission" date="2020-05" db="EMBL/GenBank/DDBJ databases">
        <title>Draft genome sequence of Desulfovibrio psychrotolerans JS1T.</title>
        <authorList>
            <person name="Ueno A."/>
            <person name="Tamazawa S."/>
            <person name="Tamamura S."/>
            <person name="Murakami T."/>
            <person name="Kiyama T."/>
            <person name="Inomata H."/>
            <person name="Amano Y."/>
            <person name="Miyakawa K."/>
            <person name="Tamaki H."/>
            <person name="Naganuma T."/>
            <person name="Kaneko K."/>
        </authorList>
    </citation>
    <scope>NUCLEOTIDE SEQUENCE [LARGE SCALE GENOMIC DNA]</scope>
    <source>
        <strain evidence="1 2">JS1</strain>
    </source>
</reference>